<sequence>MKTIESLGIYWMFEEYSGGEKYQDEVDGLIFYGYWLRGSERENFVYDDVFQLIWGEGRVETKSRKWGNAGICNFSIEIYIKCWPIELEWKKKIESSLRWFIDNGAVISWCGAEYCSPSLEVFDPDNNAGSIYAAFTSETGLICNSELHEEYQELNSDQLNKLKTIINKKF</sequence>
<dbReference type="EMBL" id="JAPMOU010000078">
    <property type="protein sequence ID" value="MDE1465695.1"/>
    <property type="molecule type" value="Genomic_DNA"/>
</dbReference>
<name>A0ABT5UH47_9GAMM</name>
<keyword evidence="2" id="KW-1185">Reference proteome</keyword>
<comment type="caution">
    <text evidence="1">The sequence shown here is derived from an EMBL/GenBank/DDBJ whole genome shotgun (WGS) entry which is preliminary data.</text>
</comment>
<organism evidence="1 2">
    <name type="scientific">Spartinivicinus poritis</name>
    <dbReference type="NCBI Taxonomy" id="2994640"/>
    <lineage>
        <taxon>Bacteria</taxon>
        <taxon>Pseudomonadati</taxon>
        <taxon>Pseudomonadota</taxon>
        <taxon>Gammaproteobacteria</taxon>
        <taxon>Oceanospirillales</taxon>
        <taxon>Zooshikellaceae</taxon>
        <taxon>Spartinivicinus</taxon>
    </lineage>
</organism>
<protein>
    <submittedName>
        <fullName evidence="1">Uncharacterized protein</fullName>
    </submittedName>
</protein>
<evidence type="ECO:0000313" key="2">
    <source>
        <dbReference type="Proteomes" id="UP001528823"/>
    </source>
</evidence>
<evidence type="ECO:0000313" key="1">
    <source>
        <dbReference type="EMBL" id="MDE1465695.1"/>
    </source>
</evidence>
<dbReference type="RefSeq" id="WP_274691999.1">
    <property type="nucleotide sequence ID" value="NZ_JAPMOU010000078.1"/>
</dbReference>
<reference evidence="1 2" key="1">
    <citation type="submission" date="2022-11" db="EMBL/GenBank/DDBJ databases">
        <title>Spartinivicinus poritis sp. nov., isolated from scleractinian coral Porites lutea.</title>
        <authorList>
            <person name="Zhang G."/>
            <person name="Cai L."/>
            <person name="Wei Q."/>
        </authorList>
    </citation>
    <scope>NUCLEOTIDE SEQUENCE [LARGE SCALE GENOMIC DNA]</scope>
    <source>
        <strain evidence="1 2">A2-2</strain>
    </source>
</reference>
<proteinExistence type="predicted"/>
<accession>A0ABT5UH47</accession>
<gene>
    <name evidence="1" type="ORF">ORQ98_27405</name>
</gene>
<dbReference type="Proteomes" id="UP001528823">
    <property type="component" value="Unassembled WGS sequence"/>
</dbReference>